<evidence type="ECO:0000313" key="5">
    <source>
        <dbReference type="Proteomes" id="UP000242287"/>
    </source>
</evidence>
<accession>A0A2A9P1M3</accession>
<comment type="similarity">
    <text evidence="1">Belongs to the AIM6 family.</text>
</comment>
<dbReference type="OrthoDB" id="4153866at2759"/>
<dbReference type="Proteomes" id="UP000242287">
    <property type="component" value="Unassembled WGS sequence"/>
</dbReference>
<evidence type="ECO:0000313" key="4">
    <source>
        <dbReference type="EMBL" id="PFH54552.1"/>
    </source>
</evidence>
<sequence>MSCILTLLSLLFSATAIAKPDTIQQEIARLQDSNSPLLEYPSQFTQGIIPKAIHSHNDYWRDVPLLTALSFGVASVEADVWLINGELYVGHDMASLDKSRTFKSLYVQPLLDVLDKQNPKTEFTVNQSTKNGVFDTSTGTSLQLLVDIKTDGPSALPVILSALEPLRQNGYLTTFKDGQLSPGAVTVVGTGNTPLEGIKNLSPRDLFFDAPLANLTGGDTEWSVALSPLASTDYAAFIGWDGTTPIKDDQLARIQQMVNDAQNLGLKARFWDTPGWPINARNNIWKTLVGTGNYWLNADDLEAAANF</sequence>
<dbReference type="PANTHER" id="PTHR31571">
    <property type="entry name" value="ALTERED INHERITANCE OF MITOCHONDRIA PROTEIN 6"/>
    <property type="match status" value="1"/>
</dbReference>
<dbReference type="CDD" id="cd08577">
    <property type="entry name" value="PI-PLCc_GDPD_SF_unchar3"/>
    <property type="match status" value="1"/>
</dbReference>
<dbReference type="EMBL" id="KZ301969">
    <property type="protein sequence ID" value="PFH54552.1"/>
    <property type="molecule type" value="Genomic_DNA"/>
</dbReference>
<dbReference type="GO" id="GO:0006629">
    <property type="term" value="P:lipid metabolic process"/>
    <property type="evidence" value="ECO:0007669"/>
    <property type="project" value="InterPro"/>
</dbReference>
<evidence type="ECO:0000256" key="1">
    <source>
        <dbReference type="ARBA" id="ARBA00008858"/>
    </source>
</evidence>
<dbReference type="AlphaFoldDB" id="A0A2A9P1M3"/>
<reference evidence="4 5" key="1">
    <citation type="submission" date="2014-02" db="EMBL/GenBank/DDBJ databases">
        <title>Transposable element dynamics among asymbiotic and ectomycorrhizal Amanita fungi.</title>
        <authorList>
            <consortium name="DOE Joint Genome Institute"/>
            <person name="Hess J."/>
            <person name="Skrede I."/>
            <person name="Wolfe B."/>
            <person name="LaButti K."/>
            <person name="Ohm R.A."/>
            <person name="Grigoriev I.V."/>
            <person name="Pringle A."/>
        </authorList>
    </citation>
    <scope>NUCLEOTIDE SEQUENCE [LARGE SCALE GENOMIC DNA]</scope>
    <source>
        <strain evidence="4 5">SKay4041</strain>
    </source>
</reference>
<keyword evidence="3" id="KW-0732">Signal</keyword>
<dbReference type="InterPro" id="IPR039559">
    <property type="entry name" value="AIM6_PI-PLC-like_dom"/>
</dbReference>
<feature type="chain" id="PRO_5012699149" description="Altered inheritance of mitochondria protein 6" evidence="3">
    <location>
        <begin position="19"/>
        <end position="307"/>
    </location>
</feature>
<dbReference type="InterPro" id="IPR017946">
    <property type="entry name" value="PLC-like_Pdiesterase_TIM-brl"/>
</dbReference>
<keyword evidence="5" id="KW-1185">Reference proteome</keyword>
<evidence type="ECO:0000256" key="2">
    <source>
        <dbReference type="ARBA" id="ARBA00014286"/>
    </source>
</evidence>
<name>A0A2A9P1M3_9AGAR</name>
<feature type="signal peptide" evidence="3">
    <location>
        <begin position="1"/>
        <end position="18"/>
    </location>
</feature>
<dbReference type="SUPFAM" id="SSF51695">
    <property type="entry name" value="PLC-like phosphodiesterases"/>
    <property type="match status" value="1"/>
</dbReference>
<dbReference type="InterPro" id="IPR051236">
    <property type="entry name" value="HAT_RTT109-like"/>
</dbReference>
<evidence type="ECO:0000256" key="3">
    <source>
        <dbReference type="SAM" id="SignalP"/>
    </source>
</evidence>
<dbReference type="GO" id="GO:0008081">
    <property type="term" value="F:phosphoric diester hydrolase activity"/>
    <property type="evidence" value="ECO:0007669"/>
    <property type="project" value="InterPro"/>
</dbReference>
<proteinExistence type="inferred from homology"/>
<dbReference type="PANTHER" id="PTHR31571:SF1">
    <property type="entry name" value="ALTERED INHERITANCE OF MITOCHONDRIA PROTEIN 6"/>
    <property type="match status" value="1"/>
</dbReference>
<organism evidence="4 5">
    <name type="scientific">Amanita thiersii Skay4041</name>
    <dbReference type="NCBI Taxonomy" id="703135"/>
    <lineage>
        <taxon>Eukaryota</taxon>
        <taxon>Fungi</taxon>
        <taxon>Dikarya</taxon>
        <taxon>Basidiomycota</taxon>
        <taxon>Agaricomycotina</taxon>
        <taxon>Agaricomycetes</taxon>
        <taxon>Agaricomycetidae</taxon>
        <taxon>Agaricales</taxon>
        <taxon>Pluteineae</taxon>
        <taxon>Amanitaceae</taxon>
        <taxon>Amanita</taxon>
    </lineage>
</organism>
<dbReference type="STRING" id="703135.A0A2A9P1M3"/>
<protein>
    <recommendedName>
        <fullName evidence="2">Altered inheritance of mitochondria protein 6</fullName>
    </recommendedName>
</protein>
<gene>
    <name evidence="4" type="ORF">AMATHDRAFT_135231</name>
</gene>